<evidence type="ECO:0000256" key="1">
    <source>
        <dbReference type="ARBA" id="ARBA00004871"/>
    </source>
</evidence>
<dbReference type="Gene3D" id="3.40.50.10860">
    <property type="entry name" value="Leucine Dehydrogenase, chain A, domain 1"/>
    <property type="match status" value="1"/>
</dbReference>
<proteinExistence type="predicted"/>
<keyword evidence="2" id="KW-0560">Oxidoreductase</keyword>
<dbReference type="InterPro" id="IPR036291">
    <property type="entry name" value="NAD(P)-bd_dom_sf"/>
</dbReference>
<keyword evidence="3" id="KW-0057">Aromatic amino acid biosynthesis</keyword>
<name>A0ABR8LYZ7_9FLAO</name>
<protein>
    <submittedName>
        <fullName evidence="5">Shikimate dehydrogenase</fullName>
    </submittedName>
</protein>
<evidence type="ECO:0000313" key="5">
    <source>
        <dbReference type="EMBL" id="MBD3863467.1"/>
    </source>
</evidence>
<dbReference type="InterPro" id="IPR046346">
    <property type="entry name" value="Aminoacid_DH-like_N_sf"/>
</dbReference>
<comment type="pathway">
    <text evidence="1">Metabolic intermediate biosynthesis; chorismate biosynthesis; chorismate from D-erythrose 4-phosphate and phosphoenolpyruvate: step 4/7.</text>
</comment>
<dbReference type="Gene3D" id="3.40.50.720">
    <property type="entry name" value="NAD(P)-binding Rossmann-like Domain"/>
    <property type="match status" value="1"/>
</dbReference>
<evidence type="ECO:0000256" key="3">
    <source>
        <dbReference type="ARBA" id="ARBA00023141"/>
    </source>
</evidence>
<keyword evidence="3" id="KW-0028">Amino-acid biosynthesis</keyword>
<feature type="domain" description="Shikimate dehydrogenase substrate binding N-terminal" evidence="4">
    <location>
        <begin position="6"/>
        <end position="88"/>
    </location>
</feature>
<dbReference type="CDD" id="cd01065">
    <property type="entry name" value="NAD_bind_Shikimate_DH"/>
    <property type="match status" value="1"/>
</dbReference>
<dbReference type="Pfam" id="PF08501">
    <property type="entry name" value="Shikimate_dh_N"/>
    <property type="match status" value="1"/>
</dbReference>
<reference evidence="5 6" key="1">
    <citation type="submission" date="2020-09" db="EMBL/GenBank/DDBJ databases">
        <title>Bacillus nautilus sp. nov., Chryseoglobus crepusculi sp. nov, and Psychrobacter noctis sp. nov., isolated from deep-sea sponges from the equatorial Atlantic.</title>
        <authorList>
            <person name="Stennett H.L."/>
            <person name="Williams S.E."/>
        </authorList>
    </citation>
    <scope>NUCLEOTIDE SEQUENCE [LARGE SCALE GENOMIC DNA]</scope>
    <source>
        <strain evidence="5 6">28M-24</strain>
    </source>
</reference>
<dbReference type="PANTHER" id="PTHR21089">
    <property type="entry name" value="SHIKIMATE DEHYDROGENASE"/>
    <property type="match status" value="1"/>
</dbReference>
<evidence type="ECO:0000313" key="6">
    <source>
        <dbReference type="Proteomes" id="UP000627521"/>
    </source>
</evidence>
<sequence length="247" mass="28059">MRNYGLIGKDISYSFSQNYFSIKFKDENITDAKYQNFDIQNIKQFKENILTTKGLSGLNVTIPYKESIIPFLDSLDKKAKKIGAVNTIKFTKKGRLKGYNTDIYGFKKSIKPHIKKHHKKALILGTGGASKAIAYVLKQLNIPFHFVSRQQSKAVSYTYDTLTETIINDHQIIINCSPVGTFPDVNEAPNIPYGGLTNKHILFDLIYNPSQTVFLKHGKNHGATTINGYDMLVFQAEKSWKIWNKTL</sequence>
<organism evidence="5 6">
    <name type="scientific">Olleya marilimosa</name>
    <dbReference type="NCBI Taxonomy" id="272164"/>
    <lineage>
        <taxon>Bacteria</taxon>
        <taxon>Pseudomonadati</taxon>
        <taxon>Bacteroidota</taxon>
        <taxon>Flavobacteriia</taxon>
        <taxon>Flavobacteriales</taxon>
        <taxon>Flavobacteriaceae</taxon>
    </lineage>
</organism>
<evidence type="ECO:0000259" key="4">
    <source>
        <dbReference type="Pfam" id="PF08501"/>
    </source>
</evidence>
<dbReference type="EMBL" id="JACXXH010000004">
    <property type="protein sequence ID" value="MBD3863467.1"/>
    <property type="molecule type" value="Genomic_DNA"/>
</dbReference>
<evidence type="ECO:0000256" key="2">
    <source>
        <dbReference type="ARBA" id="ARBA00023002"/>
    </source>
</evidence>
<accession>A0ABR8LYZ7</accession>
<gene>
    <name evidence="5" type="ORF">IEG06_08385</name>
</gene>
<dbReference type="InterPro" id="IPR022893">
    <property type="entry name" value="Shikimate_DH_fam"/>
</dbReference>
<dbReference type="PANTHER" id="PTHR21089:SF1">
    <property type="entry name" value="BIFUNCTIONAL 3-DEHYDROQUINATE DEHYDRATASE_SHIKIMATE DEHYDROGENASE, CHLOROPLASTIC"/>
    <property type="match status" value="1"/>
</dbReference>
<keyword evidence="6" id="KW-1185">Reference proteome</keyword>
<dbReference type="SUPFAM" id="SSF51735">
    <property type="entry name" value="NAD(P)-binding Rossmann-fold domains"/>
    <property type="match status" value="1"/>
</dbReference>
<dbReference type="InterPro" id="IPR013708">
    <property type="entry name" value="Shikimate_DH-bd_N"/>
</dbReference>
<dbReference type="Proteomes" id="UP000627521">
    <property type="component" value="Unassembled WGS sequence"/>
</dbReference>
<comment type="caution">
    <text evidence="5">The sequence shown here is derived from an EMBL/GenBank/DDBJ whole genome shotgun (WGS) entry which is preliminary data.</text>
</comment>
<dbReference type="SUPFAM" id="SSF53223">
    <property type="entry name" value="Aminoacid dehydrogenase-like, N-terminal domain"/>
    <property type="match status" value="1"/>
</dbReference>